<gene>
    <name evidence="4" type="ORF">EV194_12029</name>
</gene>
<dbReference type="RefSeq" id="WP_132435463.1">
    <property type="nucleotide sequence ID" value="NZ_SLWK01000020.1"/>
</dbReference>
<organism evidence="4 5">
    <name type="scientific">Natronoflexus pectinivorans</name>
    <dbReference type="NCBI Taxonomy" id="682526"/>
    <lineage>
        <taxon>Bacteria</taxon>
        <taxon>Pseudomonadati</taxon>
        <taxon>Bacteroidota</taxon>
        <taxon>Bacteroidia</taxon>
        <taxon>Marinilabiliales</taxon>
        <taxon>Marinilabiliaceae</taxon>
        <taxon>Natronoflexus</taxon>
    </lineage>
</organism>
<name>A0A4R2G7X7_9BACT</name>
<dbReference type="SUPFAM" id="SSF51230">
    <property type="entry name" value="Single hybrid motif"/>
    <property type="match status" value="1"/>
</dbReference>
<dbReference type="Gene3D" id="2.40.50.100">
    <property type="match status" value="1"/>
</dbReference>
<sequence>MKKYLITVNEKQYEVEVEEVRATTARAVQTLKSAPKLKTPVSAGNGNGNGKAVTAASGGHKVSAPMPGNVFKVLVAPGDEVKKGQVLLVFEAMKMENDLTSPADGVVREMNAVEGNAIAVGEVLVVVE</sequence>
<evidence type="ECO:0000256" key="1">
    <source>
        <dbReference type="ARBA" id="ARBA00023267"/>
    </source>
</evidence>
<accession>A0A4R2G7X7</accession>
<dbReference type="AlphaFoldDB" id="A0A4R2G7X7"/>
<dbReference type="InterPro" id="IPR000089">
    <property type="entry name" value="Biotin_lipoyl"/>
</dbReference>
<evidence type="ECO:0000313" key="4">
    <source>
        <dbReference type="EMBL" id="TCO03651.1"/>
    </source>
</evidence>
<keyword evidence="1" id="KW-0092">Biotin</keyword>
<reference evidence="4 5" key="1">
    <citation type="submission" date="2019-03" db="EMBL/GenBank/DDBJ databases">
        <title>Genomic Encyclopedia of Type Strains, Phase IV (KMG-IV): sequencing the most valuable type-strain genomes for metagenomic binning, comparative biology and taxonomic classification.</title>
        <authorList>
            <person name="Goeker M."/>
        </authorList>
    </citation>
    <scope>NUCLEOTIDE SEQUENCE [LARGE SCALE GENOMIC DNA]</scope>
    <source>
        <strain evidence="4 5">DSM 24179</strain>
    </source>
</reference>
<feature type="region of interest" description="Disordered" evidence="2">
    <location>
        <begin position="38"/>
        <end position="59"/>
    </location>
</feature>
<dbReference type="EMBL" id="SLWK01000020">
    <property type="protein sequence ID" value="TCO03651.1"/>
    <property type="molecule type" value="Genomic_DNA"/>
</dbReference>
<comment type="caution">
    <text evidence="4">The sequence shown here is derived from an EMBL/GenBank/DDBJ whole genome shotgun (WGS) entry which is preliminary data.</text>
</comment>
<evidence type="ECO:0000256" key="2">
    <source>
        <dbReference type="SAM" id="MobiDB-lite"/>
    </source>
</evidence>
<proteinExistence type="predicted"/>
<protein>
    <submittedName>
        <fullName evidence="4">Biotin-dependent enzyme</fullName>
    </submittedName>
</protein>
<dbReference type="InterPro" id="IPR011053">
    <property type="entry name" value="Single_hybrid_motif"/>
</dbReference>
<dbReference type="Proteomes" id="UP000295221">
    <property type="component" value="Unassembled WGS sequence"/>
</dbReference>
<evidence type="ECO:0000313" key="5">
    <source>
        <dbReference type="Proteomes" id="UP000295221"/>
    </source>
</evidence>
<dbReference type="PROSITE" id="PS50968">
    <property type="entry name" value="BIOTINYL_LIPOYL"/>
    <property type="match status" value="1"/>
</dbReference>
<dbReference type="FunFam" id="2.40.50.100:FF:000003">
    <property type="entry name" value="Acetyl-CoA carboxylase biotin carboxyl carrier protein"/>
    <property type="match status" value="1"/>
</dbReference>
<dbReference type="PANTHER" id="PTHR45266:SF3">
    <property type="entry name" value="OXALOACETATE DECARBOXYLASE ALPHA CHAIN"/>
    <property type="match status" value="1"/>
</dbReference>
<keyword evidence="5" id="KW-1185">Reference proteome</keyword>
<dbReference type="CDD" id="cd06850">
    <property type="entry name" value="biotinyl_domain"/>
    <property type="match status" value="1"/>
</dbReference>
<dbReference type="Pfam" id="PF00364">
    <property type="entry name" value="Biotin_lipoyl"/>
    <property type="match status" value="1"/>
</dbReference>
<evidence type="ECO:0000259" key="3">
    <source>
        <dbReference type="PROSITE" id="PS50968"/>
    </source>
</evidence>
<dbReference type="InterPro" id="IPR050709">
    <property type="entry name" value="Biotin_Carboxyl_Carrier/Decarb"/>
</dbReference>
<dbReference type="OrthoDB" id="9812676at2"/>
<dbReference type="PANTHER" id="PTHR45266">
    <property type="entry name" value="OXALOACETATE DECARBOXYLASE ALPHA CHAIN"/>
    <property type="match status" value="1"/>
</dbReference>
<feature type="domain" description="Lipoyl-binding" evidence="3">
    <location>
        <begin position="52"/>
        <end position="128"/>
    </location>
</feature>